<proteinExistence type="predicted"/>
<comment type="caution">
    <text evidence="2">The sequence shown here is derived from an EMBL/GenBank/DDBJ whole genome shotgun (WGS) entry which is preliminary data.</text>
</comment>
<protein>
    <recommendedName>
        <fullName evidence="1">DUF6946 domain-containing protein</fullName>
    </recommendedName>
</protein>
<sequence length="190" mass="21551">LAYCWQGANDFPESVRSVFRDSKIGLFENIELLLAFPEYKVPLPGGKRASQSDIFILAKGNNQLVSITVEGKVSEPFGPTVAEWKSDNGRGKRQRLKSLCDELHLDKGKVDDIRYQLLHRTASAIIEAKRFKAENALMLVHSFSEENEGFEDYCQFLDLFGVKGEIDSAVFAKNIDGIDLFFVWVKEKQR</sequence>
<dbReference type="InterPro" id="IPR054024">
    <property type="entry name" value="DUF6946"/>
</dbReference>
<dbReference type="AlphaFoldDB" id="X1HEV9"/>
<evidence type="ECO:0000313" key="2">
    <source>
        <dbReference type="EMBL" id="GAH52369.1"/>
    </source>
</evidence>
<reference evidence="2" key="1">
    <citation type="journal article" date="2014" name="Front. Microbiol.">
        <title>High frequency of phylogenetically diverse reductive dehalogenase-homologous genes in deep subseafloor sedimentary metagenomes.</title>
        <authorList>
            <person name="Kawai M."/>
            <person name="Futagami T."/>
            <person name="Toyoda A."/>
            <person name="Takaki Y."/>
            <person name="Nishi S."/>
            <person name="Hori S."/>
            <person name="Arai W."/>
            <person name="Tsubouchi T."/>
            <person name="Morono Y."/>
            <person name="Uchiyama I."/>
            <person name="Ito T."/>
            <person name="Fujiyama A."/>
            <person name="Inagaki F."/>
            <person name="Takami H."/>
        </authorList>
    </citation>
    <scope>NUCLEOTIDE SEQUENCE</scope>
    <source>
        <strain evidence="2">Expedition CK06-06</strain>
    </source>
</reference>
<organism evidence="2">
    <name type="scientific">marine sediment metagenome</name>
    <dbReference type="NCBI Taxonomy" id="412755"/>
    <lineage>
        <taxon>unclassified sequences</taxon>
        <taxon>metagenomes</taxon>
        <taxon>ecological metagenomes</taxon>
    </lineage>
</organism>
<accession>X1HEV9</accession>
<feature type="domain" description="DUF6946" evidence="1">
    <location>
        <begin position="1"/>
        <end position="188"/>
    </location>
</feature>
<gene>
    <name evidence="2" type="ORF">S03H2_35988</name>
</gene>
<feature type="non-terminal residue" evidence="2">
    <location>
        <position position="1"/>
    </location>
</feature>
<evidence type="ECO:0000259" key="1">
    <source>
        <dbReference type="Pfam" id="PF22187"/>
    </source>
</evidence>
<dbReference type="EMBL" id="BARU01022055">
    <property type="protein sequence ID" value="GAH52369.1"/>
    <property type="molecule type" value="Genomic_DNA"/>
</dbReference>
<dbReference type="Pfam" id="PF22187">
    <property type="entry name" value="DUF6946"/>
    <property type="match status" value="1"/>
</dbReference>
<name>X1HEV9_9ZZZZ</name>